<dbReference type="InterPro" id="IPR005850">
    <property type="entry name" value="GalP_Utransf_C"/>
</dbReference>
<comment type="pathway">
    <text evidence="3 12">Carbohydrate metabolism; galactose metabolism.</text>
</comment>
<dbReference type="GO" id="GO:0008270">
    <property type="term" value="F:zinc ion binding"/>
    <property type="evidence" value="ECO:0007669"/>
    <property type="project" value="InterPro"/>
</dbReference>
<feature type="domain" description="Galactose-1-phosphate uridyl transferase C-terminal" evidence="14">
    <location>
        <begin position="183"/>
        <end position="342"/>
    </location>
</feature>
<dbReference type="Proteomes" id="UP000594260">
    <property type="component" value="Unplaced"/>
</dbReference>
<comment type="catalytic activity">
    <reaction evidence="1 12">
        <text>alpha-D-galactose 1-phosphate + UDP-alpha-D-glucose = alpha-D-glucose 1-phosphate + UDP-alpha-D-galactose</text>
        <dbReference type="Rhea" id="RHEA:13989"/>
        <dbReference type="ChEBI" id="CHEBI:58336"/>
        <dbReference type="ChEBI" id="CHEBI:58601"/>
        <dbReference type="ChEBI" id="CHEBI:58885"/>
        <dbReference type="ChEBI" id="CHEBI:66914"/>
        <dbReference type="EC" id="2.7.7.12"/>
    </reaction>
</comment>
<evidence type="ECO:0000256" key="9">
    <source>
        <dbReference type="ARBA" id="ARBA00023144"/>
    </source>
</evidence>
<evidence type="ECO:0000313" key="16">
    <source>
        <dbReference type="Proteomes" id="UP000594260"/>
    </source>
</evidence>
<feature type="domain" description="Galactose-1-phosphate uridyl transferase N-terminal" evidence="13">
    <location>
        <begin position="3"/>
        <end position="176"/>
    </location>
</feature>
<dbReference type="Pfam" id="PF02744">
    <property type="entry name" value="GalP_UDP_tr_C"/>
    <property type="match status" value="1"/>
</dbReference>
<dbReference type="OrthoDB" id="418412at2759"/>
<dbReference type="PROSITE" id="PS00117">
    <property type="entry name" value="GAL_P_UDP_TRANSF_I"/>
    <property type="match status" value="1"/>
</dbReference>
<keyword evidence="6 12" id="KW-0548">Nucleotidyltransferase</keyword>
<keyword evidence="7 12" id="KW-0479">Metal-binding</keyword>
<dbReference type="InParanoid" id="A0A7M7JBY7"/>
<dbReference type="EnsemblMetazoa" id="XM_022794041">
    <property type="protein sequence ID" value="XP_022649776"/>
    <property type="gene ID" value="LOC111245552"/>
</dbReference>
<keyword evidence="16" id="KW-1185">Reference proteome</keyword>
<keyword evidence="8" id="KW-0862">Zinc</keyword>
<evidence type="ECO:0000256" key="3">
    <source>
        <dbReference type="ARBA" id="ARBA00004947"/>
    </source>
</evidence>
<dbReference type="SUPFAM" id="SSF54197">
    <property type="entry name" value="HIT-like"/>
    <property type="match status" value="2"/>
</dbReference>
<dbReference type="NCBIfam" id="NF008724">
    <property type="entry name" value="PRK11720.1"/>
    <property type="match status" value="1"/>
</dbReference>
<dbReference type="EC" id="2.7.7.12" evidence="12"/>
<evidence type="ECO:0000259" key="14">
    <source>
        <dbReference type="Pfam" id="PF02744"/>
    </source>
</evidence>
<evidence type="ECO:0000256" key="1">
    <source>
        <dbReference type="ARBA" id="ARBA00001107"/>
    </source>
</evidence>
<dbReference type="GO" id="GO:0005737">
    <property type="term" value="C:cytoplasm"/>
    <property type="evidence" value="ECO:0007669"/>
    <property type="project" value="TreeGrafter"/>
</dbReference>
<evidence type="ECO:0000256" key="5">
    <source>
        <dbReference type="ARBA" id="ARBA00022679"/>
    </source>
</evidence>
<evidence type="ECO:0000256" key="12">
    <source>
        <dbReference type="RuleBase" id="RU000506"/>
    </source>
</evidence>
<dbReference type="NCBIfam" id="TIGR00209">
    <property type="entry name" value="galT_1"/>
    <property type="match status" value="1"/>
</dbReference>
<dbReference type="InterPro" id="IPR036265">
    <property type="entry name" value="HIT-like_sf"/>
</dbReference>
<dbReference type="OMA" id="CFENRGA"/>
<dbReference type="Gene3D" id="3.30.428.10">
    <property type="entry name" value="HIT-like"/>
    <property type="match status" value="2"/>
</dbReference>
<evidence type="ECO:0000256" key="8">
    <source>
        <dbReference type="ARBA" id="ARBA00022833"/>
    </source>
</evidence>
<dbReference type="RefSeq" id="XP_022649776.1">
    <property type="nucleotide sequence ID" value="XM_022794041.1"/>
</dbReference>
<dbReference type="GO" id="GO:0008108">
    <property type="term" value="F:UDP-glucose:hexose-1-phosphate uridylyltransferase activity"/>
    <property type="evidence" value="ECO:0007669"/>
    <property type="project" value="UniProtKB-EC"/>
</dbReference>
<comment type="cofactor">
    <cofactor evidence="2">
        <name>Zn(2+)</name>
        <dbReference type="ChEBI" id="CHEBI:29105"/>
    </cofactor>
</comment>
<dbReference type="GeneID" id="111245552"/>
<dbReference type="CTD" id="2592"/>
<keyword evidence="5 12" id="KW-0808">Transferase</keyword>
<keyword evidence="9 12" id="KW-0299">Galactose metabolism</keyword>
<organism evidence="15 16">
    <name type="scientific">Varroa destructor</name>
    <name type="common">Honeybee mite</name>
    <dbReference type="NCBI Taxonomy" id="109461"/>
    <lineage>
        <taxon>Eukaryota</taxon>
        <taxon>Metazoa</taxon>
        <taxon>Ecdysozoa</taxon>
        <taxon>Arthropoda</taxon>
        <taxon>Chelicerata</taxon>
        <taxon>Arachnida</taxon>
        <taxon>Acari</taxon>
        <taxon>Parasitiformes</taxon>
        <taxon>Mesostigmata</taxon>
        <taxon>Gamasina</taxon>
        <taxon>Dermanyssoidea</taxon>
        <taxon>Varroidae</taxon>
        <taxon>Varroa</taxon>
    </lineage>
</organism>
<dbReference type="AlphaFoldDB" id="A0A7M7JBY7"/>
<dbReference type="PANTHER" id="PTHR11943">
    <property type="entry name" value="GALACTOSE-1-PHOSPHATE URIDYLYLTRANSFERASE"/>
    <property type="match status" value="1"/>
</dbReference>
<dbReference type="UniPathway" id="UPA00214"/>
<evidence type="ECO:0000313" key="15">
    <source>
        <dbReference type="EnsemblMetazoa" id="XP_022649776"/>
    </source>
</evidence>
<protein>
    <recommendedName>
        <fullName evidence="12">Galactose-1-phosphate uridylyltransferase</fullName>
        <ecNumber evidence="12">2.7.7.12</ecNumber>
    </recommendedName>
</protein>
<dbReference type="InterPro" id="IPR019779">
    <property type="entry name" value="GalP_UDPtransf1_His-AS"/>
</dbReference>
<evidence type="ECO:0000259" key="13">
    <source>
        <dbReference type="Pfam" id="PF01087"/>
    </source>
</evidence>
<dbReference type="PIRSF" id="PIRSF000808">
    <property type="entry name" value="GalT"/>
    <property type="match status" value="1"/>
</dbReference>
<dbReference type="FunFam" id="3.30.428.10:FF:000001">
    <property type="entry name" value="Galactose-1-phosphate uridylyltransferase"/>
    <property type="match status" value="1"/>
</dbReference>
<dbReference type="PANTHER" id="PTHR11943:SF1">
    <property type="entry name" value="GALACTOSE-1-PHOSPHATE URIDYLYLTRANSFERASE"/>
    <property type="match status" value="1"/>
</dbReference>
<comment type="similarity">
    <text evidence="4 12">Belongs to the galactose-1-phosphate uridylyltransferase type 1 family.</text>
</comment>
<evidence type="ECO:0000256" key="7">
    <source>
        <dbReference type="ARBA" id="ARBA00022723"/>
    </source>
</evidence>
<proteinExistence type="inferred from homology"/>
<evidence type="ECO:0000256" key="4">
    <source>
        <dbReference type="ARBA" id="ARBA00010951"/>
    </source>
</evidence>
<evidence type="ECO:0000256" key="6">
    <source>
        <dbReference type="ARBA" id="ARBA00022695"/>
    </source>
</evidence>
<dbReference type="FunCoup" id="A0A7M7JBY7">
    <property type="interactions" value="336"/>
</dbReference>
<sequence>MAFDSTKHPHSRYNPLRDEWILVSPQRTQRPWLGEEVKKQEFDVPKYNPLSPGAVRPNGQKNPEYTSTWCFANDFPALLEDGPEPPQQARVDEDDFFQTRTGRGRCEVVCFHPDPNLTLATMEHRDIEAVIAIWIERYIELSTRFTWVQLFENRGAIMGCSNPHPHGQIWCSMYLPNEIRIKERTQKRYFKKYGRPMLLDYAHKELARKERIVCETTYFVVLVPFWAVWPYETMLLPKRHIQEITELTVEERKDLAVCMKRLLVKYDNLFECDFPYSMGWHGRKGEHWQLHAIYLPPLLRSASIKKHFVGYELLAQPQRDISAETAAKTLRTLNGETHYKQRATKS</sequence>
<dbReference type="GO" id="GO:0033499">
    <property type="term" value="P:galactose catabolic process via UDP-galactose, Leloir pathway"/>
    <property type="evidence" value="ECO:0007669"/>
    <property type="project" value="TreeGrafter"/>
</dbReference>
<keyword evidence="10 12" id="KW-0119">Carbohydrate metabolism</keyword>
<name>A0A7M7JBY7_VARDE</name>
<dbReference type="KEGG" id="vde:111245552"/>
<dbReference type="InterPro" id="IPR001937">
    <property type="entry name" value="GalP_UDPtransf1"/>
</dbReference>
<evidence type="ECO:0000256" key="11">
    <source>
        <dbReference type="PIRSR" id="PIRSR000808-1"/>
    </source>
</evidence>
<evidence type="ECO:0000256" key="2">
    <source>
        <dbReference type="ARBA" id="ARBA00001947"/>
    </source>
</evidence>
<dbReference type="CDD" id="cd00608">
    <property type="entry name" value="GalT"/>
    <property type="match status" value="1"/>
</dbReference>
<dbReference type="InterPro" id="IPR005849">
    <property type="entry name" value="GalP_Utransf_N"/>
</dbReference>
<dbReference type="Pfam" id="PF01087">
    <property type="entry name" value="GalP_UDP_transf"/>
    <property type="match status" value="1"/>
</dbReference>
<feature type="active site" description="Tele-UMP-histidine intermediate" evidence="11">
    <location>
        <position position="166"/>
    </location>
</feature>
<evidence type="ECO:0000256" key="10">
    <source>
        <dbReference type="ARBA" id="ARBA00023277"/>
    </source>
</evidence>
<reference evidence="15" key="1">
    <citation type="submission" date="2021-01" db="UniProtKB">
        <authorList>
            <consortium name="EnsemblMetazoa"/>
        </authorList>
    </citation>
    <scope>IDENTIFICATION</scope>
</reference>
<accession>A0A7M7JBY7</accession>